<dbReference type="AlphaFoldDB" id="A0A388M957"/>
<keyword evidence="3" id="KW-1185">Reference proteome</keyword>
<evidence type="ECO:0000313" key="2">
    <source>
        <dbReference type="EMBL" id="GBG91108.1"/>
    </source>
</evidence>
<dbReference type="InterPro" id="IPR012337">
    <property type="entry name" value="RNaseH-like_sf"/>
</dbReference>
<organism evidence="2 3">
    <name type="scientific">Chara braunii</name>
    <name type="common">Braun's stonewort</name>
    <dbReference type="NCBI Taxonomy" id="69332"/>
    <lineage>
        <taxon>Eukaryota</taxon>
        <taxon>Viridiplantae</taxon>
        <taxon>Streptophyta</taxon>
        <taxon>Charophyceae</taxon>
        <taxon>Charales</taxon>
        <taxon>Characeae</taxon>
        <taxon>Chara</taxon>
    </lineage>
</organism>
<dbReference type="EMBL" id="BFEA01000872">
    <property type="protein sequence ID" value="GBG91108.1"/>
    <property type="molecule type" value="Genomic_DNA"/>
</dbReference>
<feature type="compositionally biased region" description="Basic and acidic residues" evidence="1">
    <location>
        <begin position="371"/>
        <end position="393"/>
    </location>
</feature>
<accession>A0A388M957</accession>
<feature type="compositionally biased region" description="Low complexity" evidence="1">
    <location>
        <begin position="414"/>
        <end position="433"/>
    </location>
</feature>
<evidence type="ECO:0000313" key="3">
    <source>
        <dbReference type="Proteomes" id="UP000265515"/>
    </source>
</evidence>
<sequence length="494" mass="55800">MCAIKHVMDPVMDLLRRMDRGGQFMSLIVDWTPNHARLVQDACIPLGQSFSDRIMRRVQARIQHMLEPAHCTAFLLNPHRRDVQYFSAQLGWYHTRLVRQAKRYLLSQTGHDESGGRYLEVCWQFEDFHMQQGRYGFWGGAEGHARARSCSRDCETLECASWWSQYGGDVPDLQHCALRLMHMWSCASSAERNWAVHEGIHTKKRNQLAFEKVVHLVEITANVWLMEYRRAGCGYVLPWQRDEGMLDAQAGLDVEPVGSGTRSGMPKEEIEEQAALIARDPIGSSAPPPVESVFGARATIFRPYPRDDDSAGERWSEAADDLMLPIPREIDELHEGGDVRDDRTHTARRAADQRDMDMMGSEEFWGSFGGTEERSPSVAREDTRPGITLREETPAPMTASEEPGPATTVRERTTVSSTAQEQTPAPTTTREQTSIPAMHSGPSPRRPFRVILSQDSQHQLRPLPFGMTSAHLHRLGGRTWDPRFASAGMDHCLA</sequence>
<dbReference type="Gramene" id="GBG91108">
    <property type="protein sequence ID" value="GBG91108"/>
    <property type="gene ID" value="CBR_g51912"/>
</dbReference>
<evidence type="ECO:0000256" key="1">
    <source>
        <dbReference type="SAM" id="MobiDB-lite"/>
    </source>
</evidence>
<evidence type="ECO:0008006" key="4">
    <source>
        <dbReference type="Google" id="ProtNLM"/>
    </source>
</evidence>
<reference evidence="2 3" key="1">
    <citation type="journal article" date="2018" name="Cell">
        <title>The Chara Genome: Secondary Complexity and Implications for Plant Terrestrialization.</title>
        <authorList>
            <person name="Nishiyama T."/>
            <person name="Sakayama H."/>
            <person name="Vries J.D."/>
            <person name="Buschmann H."/>
            <person name="Saint-Marcoux D."/>
            <person name="Ullrich K.K."/>
            <person name="Haas F.B."/>
            <person name="Vanderstraeten L."/>
            <person name="Becker D."/>
            <person name="Lang D."/>
            <person name="Vosolsobe S."/>
            <person name="Rombauts S."/>
            <person name="Wilhelmsson P.K.I."/>
            <person name="Janitza P."/>
            <person name="Kern R."/>
            <person name="Heyl A."/>
            <person name="Rumpler F."/>
            <person name="Villalobos L.I.A.C."/>
            <person name="Clay J.M."/>
            <person name="Skokan R."/>
            <person name="Toyoda A."/>
            <person name="Suzuki Y."/>
            <person name="Kagoshima H."/>
            <person name="Schijlen E."/>
            <person name="Tajeshwar N."/>
            <person name="Catarino B."/>
            <person name="Hetherington A.J."/>
            <person name="Saltykova A."/>
            <person name="Bonnot C."/>
            <person name="Breuninger H."/>
            <person name="Symeonidi A."/>
            <person name="Radhakrishnan G.V."/>
            <person name="Van Nieuwerburgh F."/>
            <person name="Deforce D."/>
            <person name="Chang C."/>
            <person name="Karol K.G."/>
            <person name="Hedrich R."/>
            <person name="Ulvskov P."/>
            <person name="Glockner G."/>
            <person name="Delwiche C.F."/>
            <person name="Petrasek J."/>
            <person name="Van de Peer Y."/>
            <person name="Friml J."/>
            <person name="Beilby M."/>
            <person name="Dolan L."/>
            <person name="Kohara Y."/>
            <person name="Sugano S."/>
            <person name="Fujiyama A."/>
            <person name="Delaux P.-M."/>
            <person name="Quint M."/>
            <person name="TheiBen G."/>
            <person name="Hagemann M."/>
            <person name="Harholt J."/>
            <person name="Dunand C."/>
            <person name="Zachgo S."/>
            <person name="Langdale J."/>
            <person name="Maumus F."/>
            <person name="Straeten D.V.D."/>
            <person name="Gould S.B."/>
            <person name="Rensing S.A."/>
        </authorList>
    </citation>
    <scope>NUCLEOTIDE SEQUENCE [LARGE SCALE GENOMIC DNA]</scope>
    <source>
        <strain evidence="2 3">S276</strain>
    </source>
</reference>
<gene>
    <name evidence="2" type="ORF">CBR_g51912</name>
</gene>
<comment type="caution">
    <text evidence="2">The sequence shown here is derived from an EMBL/GenBank/DDBJ whole genome shotgun (WGS) entry which is preliminary data.</text>
</comment>
<feature type="region of interest" description="Disordered" evidence="1">
    <location>
        <begin position="367"/>
        <end position="445"/>
    </location>
</feature>
<dbReference type="Proteomes" id="UP000265515">
    <property type="component" value="Unassembled WGS sequence"/>
</dbReference>
<name>A0A388M957_CHABU</name>
<protein>
    <recommendedName>
        <fullName evidence="4">HAT C-terminal dimerisation domain-containing protein</fullName>
    </recommendedName>
</protein>
<dbReference type="SUPFAM" id="SSF53098">
    <property type="entry name" value="Ribonuclease H-like"/>
    <property type="match status" value="1"/>
</dbReference>
<proteinExistence type="predicted"/>